<feature type="region of interest" description="Disordered" evidence="8">
    <location>
        <begin position="882"/>
        <end position="906"/>
    </location>
</feature>
<dbReference type="InterPro" id="IPR028889">
    <property type="entry name" value="USP"/>
</dbReference>
<dbReference type="PROSITE" id="PS50235">
    <property type="entry name" value="USP_3"/>
    <property type="match status" value="1"/>
</dbReference>
<feature type="compositionally biased region" description="Polar residues" evidence="8">
    <location>
        <begin position="882"/>
        <end position="894"/>
    </location>
</feature>
<dbReference type="PANTHER" id="PTHR21646:SF24">
    <property type="entry name" value="UBIQUITIN CARBOXYL-TERMINAL HYDROLASE"/>
    <property type="match status" value="1"/>
</dbReference>
<accession>A0AAD5STU8</accession>
<evidence type="ECO:0000256" key="1">
    <source>
        <dbReference type="ARBA" id="ARBA00000707"/>
    </source>
</evidence>
<dbReference type="EC" id="3.4.19.12" evidence="3"/>
<dbReference type="SUPFAM" id="SSF54001">
    <property type="entry name" value="Cysteine proteinases"/>
    <property type="match status" value="1"/>
</dbReference>
<dbReference type="AlphaFoldDB" id="A0AAD5STU8"/>
<comment type="caution">
    <text evidence="10">The sequence shown here is derived from an EMBL/GenBank/DDBJ whole genome shotgun (WGS) entry which is preliminary data.</text>
</comment>
<evidence type="ECO:0000256" key="4">
    <source>
        <dbReference type="ARBA" id="ARBA00022670"/>
    </source>
</evidence>
<keyword evidence="6" id="KW-0378">Hydrolase</keyword>
<evidence type="ECO:0000259" key="9">
    <source>
        <dbReference type="PROSITE" id="PS50235"/>
    </source>
</evidence>
<proteinExistence type="inferred from homology"/>
<dbReference type="GO" id="GO:0006508">
    <property type="term" value="P:proteolysis"/>
    <property type="evidence" value="ECO:0007669"/>
    <property type="project" value="UniProtKB-KW"/>
</dbReference>
<evidence type="ECO:0000256" key="2">
    <source>
        <dbReference type="ARBA" id="ARBA00009085"/>
    </source>
</evidence>
<evidence type="ECO:0000256" key="3">
    <source>
        <dbReference type="ARBA" id="ARBA00012759"/>
    </source>
</evidence>
<protein>
    <recommendedName>
        <fullName evidence="3">ubiquitinyl hydrolase 1</fullName>
        <ecNumber evidence="3">3.4.19.12</ecNumber>
    </recommendedName>
</protein>
<feature type="domain" description="USP" evidence="9">
    <location>
        <begin position="358"/>
        <end position="721"/>
    </location>
</feature>
<dbReference type="Proteomes" id="UP001211907">
    <property type="component" value="Unassembled WGS sequence"/>
</dbReference>
<sequence>MFLSLPVPERREITVNLIVVGSCFRRKSSQNSELKTNLSSITENLVIDESPSLSKTFSTDSLPIPTDLHSILAYERPKRITITVPRDATIQILKLKVAEKMGWTLGKIPGLSATRRLIVSEIYNNKIFKSFTDWDRVSEMQKNDVVYVYELTDPPYNDLGIVVPASVALKSTFVPVYLRINNMRENSYGNDINNLIGVPILIPVPAEFGSAVSVPAEIAEHVSDYLWSELAFNQLGAPLYELVVASLRRYSKIPLYQDVRVDAVSGNDLVDLYSSNYKNPTWTPGPPPPAAEPLSPFSDIDNEPYGPQLTRDSAPVVSEEQPRKLDARSGSLFENLQPLDESEATTSVKDLFTLKYFLGETNLAPMDIKDRFYQNPNTYRAKKGQFGSDGSVDSNIFTRPKLSQKQAQTFEFKNGVPEEQTAETDDDDSEDNVEYLIASKSENTHTLKFNGWKLNQRARDGFVVYPVALEDGGKGKDGADVPHMETINMNSELVIVAEFSLEAAAMLFGDEILERGVTTLEVFEPDRDSANSTDFDTRRDSAGGENVSKIIALDDCLKEFMREEIMGDDDTWYCPKCKEHKKIKKKLDIWSVPDTLVLHLKRFSQTGRGFRSMSSNKIDALVDFPVNNLDLSEFVIGRDWMKQQESTHVDGNEENGDNGRLIYDLFGVSNHYGGMGGGHYTAFAKNPIDQEWYNFDDSSVTKTSESNVVTSAAYMLFYQRRSKKSSHNLEEMIELRKNSAPESSITKKVTPYSVYQSSSSSTDLSSMNWRPEYSSTVPIGFSKISSFRPIMPVSPSTSEAGHSDDENRIKLAVPVATLDNPAGWEFGSHKKYEALESSSPVHEIHLDGDDDYDGLPSLENAKEADEDMDMFNLSYMNQIPISQGKPTTRYNPHSNRGRKKSATVSVEGRRQQICDSQRALRARKQDYMLDLEKKVANLIHENVLLKQQVQLLSIAIPSTTAEVPCFNQNCAAIIQALQMQVVELQSSLSNATPLSHNSSSLGQNSSLDLDTYFGLDNCGVSDWIIDSAHEIDSLESKSRRRIWPNCEELYGPVEVESFKSKIKAMEPFRYRPKVVDRTFDLYLRTSKATETRTARSLMLKIIRETLRLLDRCGIVERVQVIETIAEYRLKYTKHIRYWREMCAFSEHEPKRNQLLRENITPRVIAFRDALKSIPSLVEYHGMIDDMCDFWVAEYEYDPQEFFHLVYMVNSLAIACEDIKDSTKFWLSFFIVRQSRHNQMDELIAEAEAVTI</sequence>
<keyword evidence="7" id="KW-0788">Thiol protease</keyword>
<organism evidence="10 11">
    <name type="scientific">Physocladia obscura</name>
    <dbReference type="NCBI Taxonomy" id="109957"/>
    <lineage>
        <taxon>Eukaryota</taxon>
        <taxon>Fungi</taxon>
        <taxon>Fungi incertae sedis</taxon>
        <taxon>Chytridiomycota</taxon>
        <taxon>Chytridiomycota incertae sedis</taxon>
        <taxon>Chytridiomycetes</taxon>
        <taxon>Chytridiales</taxon>
        <taxon>Chytriomycetaceae</taxon>
        <taxon>Physocladia</taxon>
    </lineage>
</organism>
<dbReference type="InterPro" id="IPR050185">
    <property type="entry name" value="Ub_carboxyl-term_hydrolase"/>
</dbReference>
<feature type="region of interest" description="Disordered" evidence="8">
    <location>
        <begin position="278"/>
        <end position="323"/>
    </location>
</feature>
<evidence type="ECO:0000256" key="8">
    <source>
        <dbReference type="SAM" id="MobiDB-lite"/>
    </source>
</evidence>
<dbReference type="GO" id="GO:0003700">
    <property type="term" value="F:DNA-binding transcription factor activity"/>
    <property type="evidence" value="ECO:0007669"/>
    <property type="project" value="InterPro"/>
</dbReference>
<dbReference type="InterPro" id="IPR018200">
    <property type="entry name" value="USP_CS"/>
</dbReference>
<dbReference type="InterPro" id="IPR038765">
    <property type="entry name" value="Papain-like_cys_pep_sf"/>
</dbReference>
<evidence type="ECO:0000256" key="7">
    <source>
        <dbReference type="ARBA" id="ARBA00022807"/>
    </source>
</evidence>
<dbReference type="InterPro" id="IPR004827">
    <property type="entry name" value="bZIP"/>
</dbReference>
<evidence type="ECO:0000256" key="5">
    <source>
        <dbReference type="ARBA" id="ARBA00022786"/>
    </source>
</evidence>
<dbReference type="EMBL" id="JADGJH010001929">
    <property type="protein sequence ID" value="KAJ3106925.1"/>
    <property type="molecule type" value="Genomic_DNA"/>
</dbReference>
<name>A0AAD5STU8_9FUNG</name>
<dbReference type="InterPro" id="IPR046347">
    <property type="entry name" value="bZIP_sf"/>
</dbReference>
<comment type="catalytic activity">
    <reaction evidence="1">
        <text>Thiol-dependent hydrolysis of ester, thioester, amide, peptide and isopeptide bonds formed by the C-terminal Gly of ubiquitin (a 76-residue protein attached to proteins as an intracellular targeting signal).</text>
        <dbReference type="EC" id="3.4.19.12"/>
    </reaction>
</comment>
<keyword evidence="5" id="KW-0833">Ubl conjugation pathway</keyword>
<dbReference type="SUPFAM" id="SSF57959">
    <property type="entry name" value="Leucine zipper domain"/>
    <property type="match status" value="1"/>
</dbReference>
<keyword evidence="4" id="KW-0645">Protease</keyword>
<evidence type="ECO:0000313" key="11">
    <source>
        <dbReference type="Proteomes" id="UP001211907"/>
    </source>
</evidence>
<reference evidence="10" key="1">
    <citation type="submission" date="2020-05" db="EMBL/GenBank/DDBJ databases">
        <title>Phylogenomic resolution of chytrid fungi.</title>
        <authorList>
            <person name="Stajich J.E."/>
            <person name="Amses K."/>
            <person name="Simmons R."/>
            <person name="Seto K."/>
            <person name="Myers J."/>
            <person name="Bonds A."/>
            <person name="Quandt C.A."/>
            <person name="Barry K."/>
            <person name="Liu P."/>
            <person name="Grigoriev I."/>
            <person name="Longcore J.E."/>
            <person name="James T.Y."/>
        </authorList>
    </citation>
    <scope>NUCLEOTIDE SEQUENCE</scope>
    <source>
        <strain evidence="10">JEL0513</strain>
    </source>
</reference>
<evidence type="ECO:0000256" key="6">
    <source>
        <dbReference type="ARBA" id="ARBA00022801"/>
    </source>
</evidence>
<dbReference type="PROSITE" id="PS00973">
    <property type="entry name" value="USP_2"/>
    <property type="match status" value="1"/>
</dbReference>
<evidence type="ECO:0000313" key="10">
    <source>
        <dbReference type="EMBL" id="KAJ3106925.1"/>
    </source>
</evidence>
<comment type="similarity">
    <text evidence="2">Belongs to the peptidase C19 family.</text>
</comment>
<dbReference type="Pfam" id="PF00443">
    <property type="entry name" value="UCH"/>
    <property type="match status" value="1"/>
</dbReference>
<dbReference type="GO" id="GO:0016579">
    <property type="term" value="P:protein deubiquitination"/>
    <property type="evidence" value="ECO:0007669"/>
    <property type="project" value="InterPro"/>
</dbReference>
<dbReference type="PANTHER" id="PTHR21646">
    <property type="entry name" value="UBIQUITIN CARBOXYL-TERMINAL HYDROLASE"/>
    <property type="match status" value="1"/>
</dbReference>
<dbReference type="CDD" id="cd14688">
    <property type="entry name" value="bZIP_YAP"/>
    <property type="match status" value="1"/>
</dbReference>
<dbReference type="Gene3D" id="3.90.70.10">
    <property type="entry name" value="Cysteine proteinases"/>
    <property type="match status" value="1"/>
</dbReference>
<gene>
    <name evidence="10" type="primary">UBP12_1</name>
    <name evidence="10" type="ORF">HK100_003657</name>
</gene>
<dbReference type="GO" id="GO:0004843">
    <property type="term" value="F:cysteine-type deubiquitinase activity"/>
    <property type="evidence" value="ECO:0007669"/>
    <property type="project" value="UniProtKB-EC"/>
</dbReference>
<keyword evidence="11" id="KW-1185">Reference proteome</keyword>
<dbReference type="Gene3D" id="1.20.5.170">
    <property type="match status" value="1"/>
</dbReference>
<dbReference type="InterPro" id="IPR001394">
    <property type="entry name" value="Peptidase_C19_UCH"/>
</dbReference>
<dbReference type="SMART" id="SM00338">
    <property type="entry name" value="BRLZ"/>
    <property type="match status" value="1"/>
</dbReference>